<evidence type="ECO:0000313" key="1">
    <source>
        <dbReference type="EMBL" id="CAB4159726.1"/>
    </source>
</evidence>
<feature type="non-terminal residue" evidence="1">
    <location>
        <position position="45"/>
    </location>
</feature>
<protein>
    <submittedName>
        <fullName evidence="1">Uncharacterized protein</fullName>
    </submittedName>
</protein>
<gene>
    <name evidence="1" type="ORF">UFOVP719_1</name>
</gene>
<reference evidence="1" key="1">
    <citation type="submission" date="2020-04" db="EMBL/GenBank/DDBJ databases">
        <authorList>
            <person name="Chiriac C."/>
            <person name="Salcher M."/>
            <person name="Ghai R."/>
            <person name="Kavagutti S V."/>
        </authorList>
    </citation>
    <scope>NUCLEOTIDE SEQUENCE</scope>
</reference>
<dbReference type="EMBL" id="LR796689">
    <property type="protein sequence ID" value="CAB4159726.1"/>
    <property type="molecule type" value="Genomic_DNA"/>
</dbReference>
<proteinExistence type="predicted"/>
<name>A0A6J5NPN0_9CAUD</name>
<sequence>MQLTFSSPIEAADAGRRIISGVVVPFGKIGNTSVGPVIFERGSIA</sequence>
<organism evidence="1">
    <name type="scientific">uncultured Caudovirales phage</name>
    <dbReference type="NCBI Taxonomy" id="2100421"/>
    <lineage>
        <taxon>Viruses</taxon>
        <taxon>Duplodnaviria</taxon>
        <taxon>Heunggongvirae</taxon>
        <taxon>Uroviricota</taxon>
        <taxon>Caudoviricetes</taxon>
        <taxon>Peduoviridae</taxon>
        <taxon>Maltschvirus</taxon>
        <taxon>Maltschvirus maltsch</taxon>
    </lineage>
</organism>
<accession>A0A6J5NPN0</accession>